<dbReference type="InterPro" id="IPR011055">
    <property type="entry name" value="Dup_hybrid_motif"/>
</dbReference>
<feature type="chain" id="PRO_5047228527" evidence="1">
    <location>
        <begin position="26"/>
        <end position="277"/>
    </location>
</feature>
<evidence type="ECO:0000256" key="1">
    <source>
        <dbReference type="SAM" id="SignalP"/>
    </source>
</evidence>
<evidence type="ECO:0000313" key="4">
    <source>
        <dbReference type="Proteomes" id="UP001620460"/>
    </source>
</evidence>
<organism evidence="3 4">
    <name type="scientific">Dyella ginsengisoli</name>
    <dbReference type="NCBI Taxonomy" id="363848"/>
    <lineage>
        <taxon>Bacteria</taxon>
        <taxon>Pseudomonadati</taxon>
        <taxon>Pseudomonadota</taxon>
        <taxon>Gammaproteobacteria</taxon>
        <taxon>Lysobacterales</taxon>
        <taxon>Rhodanobacteraceae</taxon>
        <taxon>Dyella</taxon>
    </lineage>
</organism>
<dbReference type="SUPFAM" id="SSF51261">
    <property type="entry name" value="Duplicated hybrid motif"/>
    <property type="match status" value="1"/>
</dbReference>
<dbReference type="InterPro" id="IPR016047">
    <property type="entry name" value="M23ase_b-sheet_dom"/>
</dbReference>
<name>A0ABW8JT75_9GAMM</name>
<dbReference type="Pfam" id="PF01551">
    <property type="entry name" value="Peptidase_M23"/>
    <property type="match status" value="1"/>
</dbReference>
<sequence length="277" mass="29643">MKPWHRASGAMLAFALLSMLSPARASAPNALPRTISQGQLVIAHLPAGSTARLNGTSLHVGADGRVVFGAGRDEAGPLVLTLDNGHDGRRTVRITVTPRNWPIERVNGVPPKTVNPPPAIAARITREQAQVTAARERDDAREDFLHGFVWPVRGRVSGRFGNQRIYNGDPRAPHSGMDIAVPVGTPVRAPAAGVVTFAAPALYLTGGTVLIDHGFGLSSNFLHLSKLQVRAGERVRQGQVIALSGMTGRATGPHLHWGFNWFGTRLDPLLLPGLRDH</sequence>
<comment type="caution">
    <text evidence="3">The sequence shown here is derived from an EMBL/GenBank/DDBJ whole genome shotgun (WGS) entry which is preliminary data.</text>
</comment>
<feature type="signal peptide" evidence="1">
    <location>
        <begin position="1"/>
        <end position="25"/>
    </location>
</feature>
<dbReference type="Gene3D" id="2.70.70.10">
    <property type="entry name" value="Glucose Permease (Domain IIA)"/>
    <property type="match status" value="1"/>
</dbReference>
<accession>A0ABW8JT75</accession>
<evidence type="ECO:0000259" key="2">
    <source>
        <dbReference type="Pfam" id="PF01551"/>
    </source>
</evidence>
<feature type="domain" description="M23ase beta-sheet core" evidence="2">
    <location>
        <begin position="173"/>
        <end position="268"/>
    </location>
</feature>
<dbReference type="PANTHER" id="PTHR21666:SF285">
    <property type="entry name" value="M23 FAMILY METALLOPEPTIDASE"/>
    <property type="match status" value="1"/>
</dbReference>
<keyword evidence="4" id="KW-1185">Reference proteome</keyword>
<gene>
    <name evidence="3" type="ORF">ISP17_06675</name>
</gene>
<dbReference type="EMBL" id="JADIKM010000001">
    <property type="protein sequence ID" value="MFK2903639.1"/>
    <property type="molecule type" value="Genomic_DNA"/>
</dbReference>
<dbReference type="Proteomes" id="UP001620460">
    <property type="component" value="Unassembled WGS sequence"/>
</dbReference>
<dbReference type="CDD" id="cd12797">
    <property type="entry name" value="M23_peptidase"/>
    <property type="match status" value="1"/>
</dbReference>
<reference evidence="3 4" key="1">
    <citation type="submission" date="2020-10" db="EMBL/GenBank/DDBJ databases">
        <title>Phylogeny of dyella-like bacteria.</title>
        <authorList>
            <person name="Fu J."/>
        </authorList>
    </citation>
    <scope>NUCLEOTIDE SEQUENCE [LARGE SCALE GENOMIC DNA]</scope>
    <source>
        <strain evidence="3 4">Gsoil3046</strain>
    </source>
</reference>
<keyword evidence="1" id="KW-0732">Signal</keyword>
<protein>
    <submittedName>
        <fullName evidence="3">M23 family metallopeptidase</fullName>
    </submittedName>
</protein>
<proteinExistence type="predicted"/>
<dbReference type="PANTHER" id="PTHR21666">
    <property type="entry name" value="PEPTIDASE-RELATED"/>
    <property type="match status" value="1"/>
</dbReference>
<evidence type="ECO:0000313" key="3">
    <source>
        <dbReference type="EMBL" id="MFK2903639.1"/>
    </source>
</evidence>
<dbReference type="InterPro" id="IPR050570">
    <property type="entry name" value="Cell_wall_metabolism_enzyme"/>
</dbReference>